<dbReference type="OrthoDB" id="9800754at2"/>
<dbReference type="InterPro" id="IPR008220">
    <property type="entry name" value="HAT_MetX-like"/>
</dbReference>
<evidence type="ECO:0000256" key="1">
    <source>
        <dbReference type="ARBA" id="ARBA00022679"/>
    </source>
</evidence>
<dbReference type="Gene3D" id="3.40.50.1820">
    <property type="entry name" value="alpha/beta hydrolase"/>
    <property type="match status" value="1"/>
</dbReference>
<dbReference type="Proteomes" id="UP000290759">
    <property type="component" value="Unassembled WGS sequence"/>
</dbReference>
<dbReference type="AlphaFoldDB" id="A0A4Q2U5W2"/>
<dbReference type="InterPro" id="IPR000073">
    <property type="entry name" value="AB_hydrolase_1"/>
</dbReference>
<dbReference type="GO" id="GO:0009092">
    <property type="term" value="P:homoserine metabolic process"/>
    <property type="evidence" value="ECO:0007669"/>
    <property type="project" value="TreeGrafter"/>
</dbReference>
<reference evidence="4 5" key="1">
    <citation type="submission" date="2018-12" db="EMBL/GenBank/DDBJ databases">
        <authorList>
            <person name="Grouzdev D.S."/>
            <person name="Krutkina M.S."/>
        </authorList>
    </citation>
    <scope>NUCLEOTIDE SEQUENCE [LARGE SCALE GENOMIC DNA]</scope>
    <source>
        <strain evidence="4 5">RmlP026</strain>
    </source>
</reference>
<dbReference type="GO" id="GO:0009086">
    <property type="term" value="P:methionine biosynthetic process"/>
    <property type="evidence" value="ECO:0007669"/>
    <property type="project" value="TreeGrafter"/>
</dbReference>
<evidence type="ECO:0000313" key="4">
    <source>
        <dbReference type="EMBL" id="RYC30216.1"/>
    </source>
</evidence>
<dbReference type="Pfam" id="PF00561">
    <property type="entry name" value="Abhydrolase_1"/>
    <property type="match status" value="1"/>
</dbReference>
<keyword evidence="2" id="KW-0732">Signal</keyword>
<keyword evidence="4" id="KW-0378">Hydrolase</keyword>
<evidence type="ECO:0000313" key="5">
    <source>
        <dbReference type="Proteomes" id="UP000290759"/>
    </source>
</evidence>
<dbReference type="GO" id="GO:0004414">
    <property type="term" value="F:homoserine O-acetyltransferase activity"/>
    <property type="evidence" value="ECO:0007669"/>
    <property type="project" value="TreeGrafter"/>
</dbReference>
<evidence type="ECO:0000259" key="3">
    <source>
        <dbReference type="Pfam" id="PF00561"/>
    </source>
</evidence>
<dbReference type="NCBIfam" id="NF005071">
    <property type="entry name" value="PRK06489.1"/>
    <property type="match status" value="1"/>
</dbReference>
<organism evidence="4 5">
    <name type="scientific">Lichenibacterium minor</name>
    <dbReference type="NCBI Taxonomy" id="2316528"/>
    <lineage>
        <taxon>Bacteria</taxon>
        <taxon>Pseudomonadati</taxon>
        <taxon>Pseudomonadota</taxon>
        <taxon>Alphaproteobacteria</taxon>
        <taxon>Hyphomicrobiales</taxon>
        <taxon>Lichenihabitantaceae</taxon>
        <taxon>Lichenibacterium</taxon>
    </lineage>
</organism>
<keyword evidence="5" id="KW-1185">Reference proteome</keyword>
<proteinExistence type="predicted"/>
<feature type="signal peptide" evidence="2">
    <location>
        <begin position="1"/>
        <end position="34"/>
    </location>
</feature>
<dbReference type="RefSeq" id="WP_129228619.1">
    <property type="nucleotide sequence ID" value="NZ_QYBB01000029.1"/>
</dbReference>
<gene>
    <name evidence="4" type="ORF">D3273_19780</name>
</gene>
<feature type="domain" description="AB hydrolase-1" evidence="3">
    <location>
        <begin position="82"/>
        <end position="252"/>
    </location>
</feature>
<dbReference type="SUPFAM" id="SSF53474">
    <property type="entry name" value="alpha/beta-Hydrolases"/>
    <property type="match status" value="1"/>
</dbReference>
<keyword evidence="1" id="KW-0808">Transferase</keyword>
<dbReference type="PANTHER" id="PTHR32268">
    <property type="entry name" value="HOMOSERINE O-ACETYLTRANSFERASE"/>
    <property type="match status" value="1"/>
</dbReference>
<comment type="caution">
    <text evidence="4">The sequence shown here is derived from an EMBL/GenBank/DDBJ whole genome shotgun (WGS) entry which is preliminary data.</text>
</comment>
<dbReference type="EMBL" id="QYBB01000029">
    <property type="protein sequence ID" value="RYC30216.1"/>
    <property type="molecule type" value="Genomic_DNA"/>
</dbReference>
<dbReference type="PANTHER" id="PTHR32268:SF11">
    <property type="entry name" value="HOMOSERINE O-ACETYLTRANSFERASE"/>
    <property type="match status" value="1"/>
</dbReference>
<name>A0A4Q2U5W2_9HYPH</name>
<protein>
    <submittedName>
        <fullName evidence="4">Alpha/beta fold hydrolase</fullName>
    </submittedName>
</protein>
<sequence length="371" mass="39956">MVERRPRVLPRIARAAAILGTLSLLAPLTSVAHAAEPQPVAADGDYVAREFRFDDGTSLPELRLHYETLGTPKRDVSGAVTNAVLLLHGTTGTGRQFLAPADTKELFAPGKPLDTTRFYVVMPDGIGAGGSSKPSDGLKARFPHYGYGDQVEAQRVLIEDGLGIHHLDLILGTSMGGMQAWLWAERHPDMMDGTVAIAATPAPVVGRNMMWRDMVIDAITADPDFKGGDYTIEPHEWRSMLPLFTIMTNDARHLQAQAPTRETALSLDGKLVAAGDKIDADDYLYSFQSSRDFDPSGSLDRIAKPLLAINFGDDLLNPAELGLTEAAMEHVKSGTATLIPAGPDTFGHQTLGHPEVWGAALASFMGKLPTR</sequence>
<feature type="chain" id="PRO_5020378332" evidence="2">
    <location>
        <begin position="35"/>
        <end position="371"/>
    </location>
</feature>
<evidence type="ECO:0000256" key="2">
    <source>
        <dbReference type="SAM" id="SignalP"/>
    </source>
</evidence>
<dbReference type="GO" id="GO:0016787">
    <property type="term" value="F:hydrolase activity"/>
    <property type="evidence" value="ECO:0007669"/>
    <property type="project" value="UniProtKB-KW"/>
</dbReference>
<reference evidence="4 5" key="2">
    <citation type="submission" date="2019-02" db="EMBL/GenBank/DDBJ databases">
        <title>'Lichenibacterium ramalinii' gen. nov. sp. nov., 'Lichenibacterium minor' gen. nov. sp. nov.</title>
        <authorList>
            <person name="Pankratov T."/>
        </authorList>
    </citation>
    <scope>NUCLEOTIDE SEQUENCE [LARGE SCALE GENOMIC DNA]</scope>
    <source>
        <strain evidence="4 5">RmlP026</strain>
    </source>
</reference>
<accession>A0A4Q2U5W2</accession>
<dbReference type="InterPro" id="IPR029058">
    <property type="entry name" value="AB_hydrolase_fold"/>
</dbReference>